<gene>
    <name evidence="1" type="ORF">LTR09_000431</name>
</gene>
<organism evidence="1 2">
    <name type="scientific">Extremus antarcticus</name>
    <dbReference type="NCBI Taxonomy" id="702011"/>
    <lineage>
        <taxon>Eukaryota</taxon>
        <taxon>Fungi</taxon>
        <taxon>Dikarya</taxon>
        <taxon>Ascomycota</taxon>
        <taxon>Pezizomycotina</taxon>
        <taxon>Dothideomycetes</taxon>
        <taxon>Dothideomycetidae</taxon>
        <taxon>Mycosphaerellales</taxon>
        <taxon>Extremaceae</taxon>
        <taxon>Extremus</taxon>
    </lineage>
</organism>
<dbReference type="Gene3D" id="3.30.1330.40">
    <property type="entry name" value="RutC-like"/>
    <property type="match status" value="1"/>
</dbReference>
<dbReference type="Pfam" id="PF01042">
    <property type="entry name" value="Ribonuc_L-PSP"/>
    <property type="match status" value="1"/>
</dbReference>
<reference evidence="1" key="1">
    <citation type="submission" date="2023-04" db="EMBL/GenBank/DDBJ databases">
        <title>Black Yeasts Isolated from many extreme environments.</title>
        <authorList>
            <person name="Coleine C."/>
            <person name="Stajich J.E."/>
            <person name="Selbmann L."/>
        </authorList>
    </citation>
    <scope>NUCLEOTIDE SEQUENCE</scope>
    <source>
        <strain evidence="1">CCFEE 5312</strain>
    </source>
</reference>
<dbReference type="InterPro" id="IPR035959">
    <property type="entry name" value="RutC-like_sf"/>
</dbReference>
<dbReference type="Proteomes" id="UP001271007">
    <property type="component" value="Unassembled WGS sequence"/>
</dbReference>
<dbReference type="EMBL" id="JAWDJX010000001">
    <property type="protein sequence ID" value="KAK3058866.1"/>
    <property type="molecule type" value="Genomic_DNA"/>
</dbReference>
<evidence type="ECO:0000313" key="1">
    <source>
        <dbReference type="EMBL" id="KAK3058866.1"/>
    </source>
</evidence>
<name>A0AAJ0GJL4_9PEZI</name>
<dbReference type="PANTHER" id="PTHR11803">
    <property type="entry name" value="2-IMINOBUTANOATE/2-IMINOPROPANOATE DEAMINASE RIDA"/>
    <property type="match status" value="1"/>
</dbReference>
<comment type="caution">
    <text evidence="1">The sequence shown here is derived from an EMBL/GenBank/DDBJ whole genome shotgun (WGS) entry which is preliminary data.</text>
</comment>
<dbReference type="GO" id="GO:0005829">
    <property type="term" value="C:cytosol"/>
    <property type="evidence" value="ECO:0007669"/>
    <property type="project" value="TreeGrafter"/>
</dbReference>
<dbReference type="SUPFAM" id="SSF55298">
    <property type="entry name" value="YjgF-like"/>
    <property type="match status" value="1"/>
</dbReference>
<proteinExistence type="predicted"/>
<keyword evidence="2" id="KW-1185">Reference proteome</keyword>
<dbReference type="PANTHER" id="PTHR11803:SF39">
    <property type="entry name" value="2-IMINOBUTANOATE_2-IMINOPROPANOATE DEAMINASE"/>
    <property type="match status" value="1"/>
</dbReference>
<sequence length="153" mass="16600">MQTTKLCKSAEQASTARGYGTHLSTINHYSQAVRLPTTPPTLKISGQGGWDPITGDILDPVSADNIAQQIDQAFANVDEVLRNAGSKNGWGDVYLARVYSVELNAFEGTAKKALAQGLKNWCQGHKPLLTAVEVKALYGEKMRIEIEVEALVE</sequence>
<evidence type="ECO:0000313" key="2">
    <source>
        <dbReference type="Proteomes" id="UP001271007"/>
    </source>
</evidence>
<dbReference type="GO" id="GO:0005739">
    <property type="term" value="C:mitochondrion"/>
    <property type="evidence" value="ECO:0007669"/>
    <property type="project" value="TreeGrafter"/>
</dbReference>
<protein>
    <recommendedName>
        <fullName evidence="3">YjgF-like protein</fullName>
    </recommendedName>
</protein>
<accession>A0AAJ0GJL4</accession>
<dbReference type="GO" id="GO:0019239">
    <property type="term" value="F:deaminase activity"/>
    <property type="evidence" value="ECO:0007669"/>
    <property type="project" value="TreeGrafter"/>
</dbReference>
<evidence type="ECO:0008006" key="3">
    <source>
        <dbReference type="Google" id="ProtNLM"/>
    </source>
</evidence>
<dbReference type="InterPro" id="IPR006175">
    <property type="entry name" value="YjgF/YER057c/UK114"/>
</dbReference>
<dbReference type="AlphaFoldDB" id="A0AAJ0GJL4"/>